<keyword evidence="3" id="KW-1185">Reference proteome</keyword>
<dbReference type="RefSeq" id="WP_189045213.1">
    <property type="nucleotide sequence ID" value="NZ_BMNB01000014.1"/>
</dbReference>
<gene>
    <name evidence="2" type="ORF">GCM10011608_33000</name>
</gene>
<dbReference type="AlphaFoldDB" id="A0A917WYH1"/>
<comment type="caution">
    <text evidence="2">The sequence shown here is derived from an EMBL/GenBank/DDBJ whole genome shotgun (WGS) entry which is preliminary data.</text>
</comment>
<feature type="region of interest" description="Disordered" evidence="1">
    <location>
        <begin position="1"/>
        <end position="33"/>
    </location>
</feature>
<reference evidence="2" key="2">
    <citation type="submission" date="2020-09" db="EMBL/GenBank/DDBJ databases">
        <authorList>
            <person name="Sun Q."/>
            <person name="Zhou Y."/>
        </authorList>
    </citation>
    <scope>NUCLEOTIDE SEQUENCE</scope>
    <source>
        <strain evidence="2">CGMCC 4.7312</strain>
    </source>
</reference>
<feature type="compositionally biased region" description="Basic and acidic residues" evidence="1">
    <location>
        <begin position="1"/>
        <end position="15"/>
    </location>
</feature>
<reference evidence="2" key="1">
    <citation type="journal article" date="2014" name="Int. J. Syst. Evol. Microbiol.">
        <title>Complete genome sequence of Corynebacterium casei LMG S-19264T (=DSM 44701T), isolated from a smear-ripened cheese.</title>
        <authorList>
            <consortium name="US DOE Joint Genome Institute (JGI-PGF)"/>
            <person name="Walter F."/>
            <person name="Albersmeier A."/>
            <person name="Kalinowski J."/>
            <person name="Ruckert C."/>
        </authorList>
    </citation>
    <scope>NUCLEOTIDE SEQUENCE</scope>
    <source>
        <strain evidence="2">CGMCC 4.7312</strain>
    </source>
</reference>
<dbReference type="EMBL" id="BMNB01000014">
    <property type="protein sequence ID" value="GGM45630.1"/>
    <property type="molecule type" value="Genomic_DNA"/>
</dbReference>
<protein>
    <submittedName>
        <fullName evidence="2">Uncharacterized protein</fullName>
    </submittedName>
</protein>
<evidence type="ECO:0000313" key="3">
    <source>
        <dbReference type="Proteomes" id="UP000608890"/>
    </source>
</evidence>
<proteinExistence type="predicted"/>
<accession>A0A917WYH1</accession>
<evidence type="ECO:0000256" key="1">
    <source>
        <dbReference type="SAM" id="MobiDB-lite"/>
    </source>
</evidence>
<sequence length="62" mass="6896">MARGCHEGHPQDPRQEATPPKFAPKLNDNGRLDHSACGHTREMKGRAKCREAFRAAQEAAKK</sequence>
<evidence type="ECO:0000313" key="2">
    <source>
        <dbReference type="EMBL" id="GGM45630.1"/>
    </source>
</evidence>
<dbReference type="Proteomes" id="UP000608890">
    <property type="component" value="Unassembled WGS sequence"/>
</dbReference>
<name>A0A917WYH1_9ACTN</name>
<organism evidence="2 3">
    <name type="scientific">Micromonospora sonchi</name>
    <dbReference type="NCBI Taxonomy" id="1763543"/>
    <lineage>
        <taxon>Bacteria</taxon>
        <taxon>Bacillati</taxon>
        <taxon>Actinomycetota</taxon>
        <taxon>Actinomycetes</taxon>
        <taxon>Micromonosporales</taxon>
        <taxon>Micromonosporaceae</taxon>
        <taxon>Micromonospora</taxon>
    </lineage>
</organism>